<name>A0AAW2UVG3_9LAMI</name>
<organism evidence="2">
    <name type="scientific">Sesamum latifolium</name>
    <dbReference type="NCBI Taxonomy" id="2727402"/>
    <lineage>
        <taxon>Eukaryota</taxon>
        <taxon>Viridiplantae</taxon>
        <taxon>Streptophyta</taxon>
        <taxon>Embryophyta</taxon>
        <taxon>Tracheophyta</taxon>
        <taxon>Spermatophyta</taxon>
        <taxon>Magnoliopsida</taxon>
        <taxon>eudicotyledons</taxon>
        <taxon>Gunneridae</taxon>
        <taxon>Pentapetalae</taxon>
        <taxon>asterids</taxon>
        <taxon>lamiids</taxon>
        <taxon>Lamiales</taxon>
        <taxon>Pedaliaceae</taxon>
        <taxon>Sesamum</taxon>
    </lineage>
</organism>
<evidence type="ECO:0000256" key="1">
    <source>
        <dbReference type="SAM" id="MobiDB-lite"/>
    </source>
</evidence>
<accession>A0AAW2UVG3</accession>
<reference evidence="2" key="2">
    <citation type="journal article" date="2024" name="Plant">
        <title>Genomic evolution and insights into agronomic trait innovations of Sesamum species.</title>
        <authorList>
            <person name="Miao H."/>
            <person name="Wang L."/>
            <person name="Qu L."/>
            <person name="Liu H."/>
            <person name="Sun Y."/>
            <person name="Le M."/>
            <person name="Wang Q."/>
            <person name="Wei S."/>
            <person name="Zheng Y."/>
            <person name="Lin W."/>
            <person name="Duan Y."/>
            <person name="Cao H."/>
            <person name="Xiong S."/>
            <person name="Wang X."/>
            <person name="Wei L."/>
            <person name="Li C."/>
            <person name="Ma Q."/>
            <person name="Ju M."/>
            <person name="Zhao R."/>
            <person name="Li G."/>
            <person name="Mu C."/>
            <person name="Tian Q."/>
            <person name="Mei H."/>
            <person name="Zhang T."/>
            <person name="Gao T."/>
            <person name="Zhang H."/>
        </authorList>
    </citation>
    <scope>NUCLEOTIDE SEQUENCE</scope>
    <source>
        <strain evidence="2">KEN1</strain>
    </source>
</reference>
<sequence length="51" mass="5491">MEMPSNPPNKQKAGEAPAAAATQALQVVLNAPDFPIMIDYDSNAWVNRLGH</sequence>
<dbReference type="AlphaFoldDB" id="A0AAW2UVG3"/>
<gene>
    <name evidence="2" type="ORF">Slati_3101600</name>
</gene>
<reference evidence="2" key="1">
    <citation type="submission" date="2020-06" db="EMBL/GenBank/DDBJ databases">
        <authorList>
            <person name="Li T."/>
            <person name="Hu X."/>
            <person name="Zhang T."/>
            <person name="Song X."/>
            <person name="Zhang H."/>
            <person name="Dai N."/>
            <person name="Sheng W."/>
            <person name="Hou X."/>
            <person name="Wei L."/>
        </authorList>
    </citation>
    <scope>NUCLEOTIDE SEQUENCE</scope>
    <source>
        <strain evidence="2">KEN1</strain>
        <tissue evidence="2">Leaf</tissue>
    </source>
</reference>
<comment type="caution">
    <text evidence="2">The sequence shown here is derived from an EMBL/GenBank/DDBJ whole genome shotgun (WGS) entry which is preliminary data.</text>
</comment>
<evidence type="ECO:0000313" key="2">
    <source>
        <dbReference type="EMBL" id="KAL0420787.1"/>
    </source>
</evidence>
<dbReference type="EMBL" id="JACGWN010000011">
    <property type="protein sequence ID" value="KAL0420787.1"/>
    <property type="molecule type" value="Genomic_DNA"/>
</dbReference>
<feature type="region of interest" description="Disordered" evidence="1">
    <location>
        <begin position="1"/>
        <end position="20"/>
    </location>
</feature>
<proteinExistence type="predicted"/>
<protein>
    <submittedName>
        <fullName evidence="2">Uncharacterized protein</fullName>
    </submittedName>
</protein>